<dbReference type="Gene3D" id="1.10.1740.10">
    <property type="match status" value="1"/>
</dbReference>
<dbReference type="PANTHER" id="PTHR43133:SF8">
    <property type="entry name" value="RNA POLYMERASE SIGMA FACTOR HI_1459-RELATED"/>
    <property type="match status" value="1"/>
</dbReference>
<dbReference type="Proteomes" id="UP000064967">
    <property type="component" value="Chromosome"/>
</dbReference>
<feature type="domain" description="RNA polymerase sigma factor 70 region 4 type 2" evidence="7">
    <location>
        <begin position="110"/>
        <end position="161"/>
    </location>
</feature>
<dbReference type="InterPro" id="IPR036388">
    <property type="entry name" value="WH-like_DNA-bd_sf"/>
</dbReference>
<evidence type="ECO:0000259" key="6">
    <source>
        <dbReference type="Pfam" id="PF04542"/>
    </source>
</evidence>
<evidence type="ECO:0000259" key="7">
    <source>
        <dbReference type="Pfam" id="PF08281"/>
    </source>
</evidence>
<dbReference type="InterPro" id="IPR013249">
    <property type="entry name" value="RNA_pol_sigma70_r4_t2"/>
</dbReference>
<organism evidence="8 9">
    <name type="scientific">Labilithrix luteola</name>
    <dbReference type="NCBI Taxonomy" id="1391654"/>
    <lineage>
        <taxon>Bacteria</taxon>
        <taxon>Pseudomonadati</taxon>
        <taxon>Myxococcota</taxon>
        <taxon>Polyangia</taxon>
        <taxon>Polyangiales</taxon>
        <taxon>Labilitrichaceae</taxon>
        <taxon>Labilithrix</taxon>
    </lineage>
</organism>
<sequence>MDDRDRARSQSELVRTHLPVVWRFLRRLGLSPEDADDVAQEVFLVAVRKMDQIGEGRERRYLFGVALRITSRYRRSQRVRADKAAGDDVETCKSPDLDTDELLARKQARVLLDKALSEMSADLRTAFVLYELEEMTMLEISTITEAPMGTVASRLRRAREQFQDAVKQMQRTP</sequence>
<evidence type="ECO:0000313" key="8">
    <source>
        <dbReference type="EMBL" id="AKU98229.1"/>
    </source>
</evidence>
<feature type="domain" description="RNA polymerase sigma-70 region 2" evidence="6">
    <location>
        <begin position="13"/>
        <end position="78"/>
    </location>
</feature>
<dbReference type="InterPro" id="IPR039425">
    <property type="entry name" value="RNA_pol_sigma-70-like"/>
</dbReference>
<keyword evidence="3" id="KW-0731">Sigma factor</keyword>
<keyword evidence="4" id="KW-0238">DNA-binding</keyword>
<evidence type="ECO:0000256" key="1">
    <source>
        <dbReference type="ARBA" id="ARBA00010641"/>
    </source>
</evidence>
<dbReference type="Pfam" id="PF08281">
    <property type="entry name" value="Sigma70_r4_2"/>
    <property type="match status" value="1"/>
</dbReference>
<evidence type="ECO:0000313" key="9">
    <source>
        <dbReference type="Proteomes" id="UP000064967"/>
    </source>
</evidence>
<reference evidence="8 9" key="1">
    <citation type="submission" date="2015-08" db="EMBL/GenBank/DDBJ databases">
        <authorList>
            <person name="Babu N.S."/>
            <person name="Beckwith C.J."/>
            <person name="Beseler K.G."/>
            <person name="Brison A."/>
            <person name="Carone J.V."/>
            <person name="Caskin T.P."/>
            <person name="Diamond M."/>
            <person name="Durham M.E."/>
            <person name="Foxe J.M."/>
            <person name="Go M."/>
            <person name="Henderson B.A."/>
            <person name="Jones I.B."/>
            <person name="McGettigan J.A."/>
            <person name="Micheletti S.J."/>
            <person name="Nasrallah M.E."/>
            <person name="Ortiz D."/>
            <person name="Piller C.R."/>
            <person name="Privatt S.R."/>
            <person name="Schneider S.L."/>
            <person name="Sharp S."/>
            <person name="Smith T.C."/>
            <person name="Stanton J.D."/>
            <person name="Ullery H.E."/>
            <person name="Wilson R.J."/>
            <person name="Serrano M.G."/>
            <person name="Buck G."/>
            <person name="Lee V."/>
            <person name="Wang Y."/>
            <person name="Carvalho R."/>
            <person name="Voegtly L."/>
            <person name="Shi R."/>
            <person name="Duckworth R."/>
            <person name="Johnson A."/>
            <person name="Loviza R."/>
            <person name="Walstead R."/>
            <person name="Shah Z."/>
            <person name="Kiflezghi M."/>
            <person name="Wade K."/>
            <person name="Ball S.L."/>
            <person name="Bradley K.W."/>
            <person name="Asai D.J."/>
            <person name="Bowman C.A."/>
            <person name="Russell D.A."/>
            <person name="Pope W.H."/>
            <person name="Jacobs-Sera D."/>
            <person name="Hendrix R.W."/>
            <person name="Hatfull G.F."/>
        </authorList>
    </citation>
    <scope>NUCLEOTIDE SEQUENCE [LARGE SCALE GENOMIC DNA]</scope>
    <source>
        <strain evidence="8 9">DSM 27648</strain>
    </source>
</reference>
<dbReference type="InterPro" id="IPR007627">
    <property type="entry name" value="RNA_pol_sigma70_r2"/>
</dbReference>
<dbReference type="InterPro" id="IPR013324">
    <property type="entry name" value="RNA_pol_sigma_r3/r4-like"/>
</dbReference>
<accession>A0A0K1PYM2</accession>
<evidence type="ECO:0000256" key="4">
    <source>
        <dbReference type="ARBA" id="ARBA00023125"/>
    </source>
</evidence>
<gene>
    <name evidence="8" type="ORF">AKJ09_04893</name>
</gene>
<dbReference type="Gene3D" id="1.10.10.10">
    <property type="entry name" value="Winged helix-like DNA-binding domain superfamily/Winged helix DNA-binding domain"/>
    <property type="match status" value="1"/>
</dbReference>
<dbReference type="SUPFAM" id="SSF88946">
    <property type="entry name" value="Sigma2 domain of RNA polymerase sigma factors"/>
    <property type="match status" value="1"/>
</dbReference>
<evidence type="ECO:0000256" key="5">
    <source>
        <dbReference type="ARBA" id="ARBA00023163"/>
    </source>
</evidence>
<evidence type="ECO:0000256" key="2">
    <source>
        <dbReference type="ARBA" id="ARBA00023015"/>
    </source>
</evidence>
<dbReference type="SUPFAM" id="SSF88659">
    <property type="entry name" value="Sigma3 and sigma4 domains of RNA polymerase sigma factors"/>
    <property type="match status" value="1"/>
</dbReference>
<dbReference type="GO" id="GO:0003677">
    <property type="term" value="F:DNA binding"/>
    <property type="evidence" value="ECO:0007669"/>
    <property type="project" value="UniProtKB-KW"/>
</dbReference>
<dbReference type="NCBIfam" id="TIGR02937">
    <property type="entry name" value="sigma70-ECF"/>
    <property type="match status" value="1"/>
</dbReference>
<keyword evidence="2" id="KW-0805">Transcription regulation</keyword>
<evidence type="ECO:0000256" key="3">
    <source>
        <dbReference type="ARBA" id="ARBA00023082"/>
    </source>
</evidence>
<dbReference type="Pfam" id="PF04542">
    <property type="entry name" value="Sigma70_r2"/>
    <property type="match status" value="1"/>
</dbReference>
<protein>
    <submittedName>
        <fullName evidence="8">RNA polymerase sigma factor RpoE</fullName>
    </submittedName>
</protein>
<dbReference type="InterPro" id="IPR014284">
    <property type="entry name" value="RNA_pol_sigma-70_dom"/>
</dbReference>
<proteinExistence type="inferred from homology"/>
<dbReference type="InterPro" id="IPR013325">
    <property type="entry name" value="RNA_pol_sigma_r2"/>
</dbReference>
<keyword evidence="5" id="KW-0804">Transcription</keyword>
<keyword evidence="9" id="KW-1185">Reference proteome</keyword>
<dbReference type="KEGG" id="llu:AKJ09_04893"/>
<comment type="similarity">
    <text evidence="1">Belongs to the sigma-70 factor family. ECF subfamily.</text>
</comment>
<dbReference type="GO" id="GO:0016987">
    <property type="term" value="F:sigma factor activity"/>
    <property type="evidence" value="ECO:0007669"/>
    <property type="project" value="UniProtKB-KW"/>
</dbReference>
<name>A0A0K1PYM2_9BACT</name>
<dbReference type="STRING" id="1391654.AKJ09_04893"/>
<dbReference type="GO" id="GO:0006352">
    <property type="term" value="P:DNA-templated transcription initiation"/>
    <property type="evidence" value="ECO:0007669"/>
    <property type="project" value="InterPro"/>
</dbReference>
<dbReference type="PANTHER" id="PTHR43133">
    <property type="entry name" value="RNA POLYMERASE ECF-TYPE SIGMA FACTO"/>
    <property type="match status" value="1"/>
</dbReference>
<dbReference type="AlphaFoldDB" id="A0A0K1PYM2"/>
<dbReference type="EMBL" id="CP012333">
    <property type="protein sequence ID" value="AKU98229.1"/>
    <property type="molecule type" value="Genomic_DNA"/>
</dbReference>